<reference evidence="2 3" key="1">
    <citation type="submission" date="2019-05" db="EMBL/GenBank/DDBJ databases">
        <title>Sulfitobacter sabulilitoris sp. nov., isolated from a marine sand.</title>
        <authorList>
            <person name="Yoon J.-H."/>
        </authorList>
    </citation>
    <scope>NUCLEOTIDE SEQUENCE [LARGE SCALE GENOMIC DNA]</scope>
    <source>
        <strain evidence="2 3">HSMS-29</strain>
    </source>
</reference>
<feature type="domain" description="Bacteriophage phiJL001 Gp84 C-terminal" evidence="1">
    <location>
        <begin position="196"/>
        <end position="277"/>
    </location>
</feature>
<organism evidence="2 3">
    <name type="scientific">Sulfitobacter sabulilitoris</name>
    <dbReference type="NCBI Taxonomy" id="2562655"/>
    <lineage>
        <taxon>Bacteria</taxon>
        <taxon>Pseudomonadati</taxon>
        <taxon>Pseudomonadota</taxon>
        <taxon>Alphaproteobacteria</taxon>
        <taxon>Rhodobacterales</taxon>
        <taxon>Roseobacteraceae</taxon>
        <taxon>Sulfitobacter</taxon>
    </lineage>
</organism>
<dbReference type="OrthoDB" id="1633386at2"/>
<sequence length="295" mass="32181">MAGIDAALRAHLEGGLTTVCHAWAILRTDGVRFGFTDHDLPLAFEGISFRADTGLSALALAQSTGLSVDNTEAVGALSDTSIREDEIEQGRFDGAEVIAWLVNWADPEQRWLQFRGTIGEVRRAGASFRAELRGLTEALNRPMGRVYQKPCTAVLGDRNCGFDLTAAGYAADLPVEAAEDARIFTWGDLSGFDDAWFTGGRFEVLDGPARGLWGIIKRDRFKDGVRSVELWEPVRGPVTVGTLVRLIAGCDKRVETCRLKFNNFINFQGFPDVPGEDWVMSVPKSTGRNAGGSLR</sequence>
<dbReference type="NCBIfam" id="TIGR02218">
    <property type="entry name" value="phg_TIGR02218"/>
    <property type="match status" value="1"/>
</dbReference>
<dbReference type="EMBL" id="VANS01000001">
    <property type="protein sequence ID" value="TMM54317.1"/>
    <property type="molecule type" value="Genomic_DNA"/>
</dbReference>
<dbReference type="Pfam" id="PF09356">
    <property type="entry name" value="Phage_BR0599"/>
    <property type="match status" value="1"/>
</dbReference>
<evidence type="ECO:0000313" key="2">
    <source>
        <dbReference type="EMBL" id="TMM54317.1"/>
    </source>
</evidence>
<dbReference type="Pfam" id="PF09931">
    <property type="entry name" value="Phage_phiJL001_Gp84_N"/>
    <property type="match status" value="1"/>
</dbReference>
<keyword evidence="3" id="KW-1185">Reference proteome</keyword>
<comment type="caution">
    <text evidence="2">The sequence shown here is derived from an EMBL/GenBank/DDBJ whole genome shotgun (WGS) entry which is preliminary data.</text>
</comment>
<protein>
    <submittedName>
        <fullName evidence="2">DUF2163 domain-containing protein</fullName>
    </submittedName>
</protein>
<dbReference type="AlphaFoldDB" id="A0A5S3PJ05"/>
<gene>
    <name evidence="2" type="ORF">FDT80_01595</name>
</gene>
<dbReference type="InterPro" id="IPR018964">
    <property type="entry name" value="Phage_phiJL001_Gp84_C"/>
</dbReference>
<dbReference type="Proteomes" id="UP000309550">
    <property type="component" value="Unassembled WGS sequence"/>
</dbReference>
<accession>A0A5S3PJ05</accession>
<name>A0A5S3PJ05_9RHOB</name>
<proteinExistence type="predicted"/>
<dbReference type="InterPro" id="IPR011928">
    <property type="entry name" value="Phage_phiJL001_Gp84"/>
</dbReference>
<evidence type="ECO:0000259" key="1">
    <source>
        <dbReference type="Pfam" id="PF09356"/>
    </source>
</evidence>
<dbReference type="RefSeq" id="WP_138660489.1">
    <property type="nucleotide sequence ID" value="NZ_VANS01000001.1"/>
</dbReference>
<evidence type="ECO:0000313" key="3">
    <source>
        <dbReference type="Proteomes" id="UP000309550"/>
    </source>
</evidence>